<dbReference type="EMBL" id="CP162551">
    <property type="protein sequence ID" value="XDI38097.1"/>
    <property type="molecule type" value="Genomic_DNA"/>
</dbReference>
<accession>A0AB39BX29</accession>
<reference evidence="1" key="1">
    <citation type="submission" date="2024-07" db="EMBL/GenBank/DDBJ databases">
        <title>Identification and characteristics of an arsenic-resistant bacterial isolate, which belongs to a novel species.</title>
        <authorList>
            <person name="Juszczyk A."/>
            <person name="Kowalczyk A."/>
            <person name="Was K."/>
            <person name="Kosowicz W."/>
            <person name="Budzyn A."/>
            <person name="Latowski D."/>
        </authorList>
    </citation>
    <scope>NUCLEOTIDE SEQUENCE</scope>
    <source>
        <strain evidence="1">As8PL</strain>
    </source>
</reference>
<name>A0AB39BX29_9BACI</name>
<proteinExistence type="predicted"/>
<sequence length="220" mass="25069">MAKKGMIVAAVTTLLVVGGAVSYYMFGTPTEEEVIVQAEEQVEEGIEDDEDGEYDQKPVEISDHPDQELMAQEADFLVTLQYGEYEEAIAYQPGQETKANKIIATQHTYLNKLAGWGRADSLNYESTISEEEWNQLRDDINWLYNEGFADSLVKNDMKNARAFMYVAESRDAMALRYLHRIFHDLDAEINGNEVDKIWQVTHSFGKSSQHKTLHKYLKGS</sequence>
<protein>
    <submittedName>
        <fullName evidence="1">Uncharacterized protein</fullName>
    </submittedName>
</protein>
<evidence type="ECO:0000313" key="1">
    <source>
        <dbReference type="EMBL" id="XDI38097.1"/>
    </source>
</evidence>
<organism evidence="1">
    <name type="scientific">Alkalihalophilus sp. As8PL</name>
    <dbReference type="NCBI Taxonomy" id="3237103"/>
    <lineage>
        <taxon>Bacteria</taxon>
        <taxon>Bacillati</taxon>
        <taxon>Bacillota</taxon>
        <taxon>Bacilli</taxon>
        <taxon>Bacillales</taxon>
        <taxon>Bacillaceae</taxon>
        <taxon>Alkalihalophilus</taxon>
    </lineage>
</organism>
<gene>
    <name evidence="1" type="ORF">AB3N04_07180</name>
</gene>
<dbReference type="AlphaFoldDB" id="A0AB39BX29"/>
<dbReference type="RefSeq" id="WP_368505423.1">
    <property type="nucleotide sequence ID" value="NZ_CP162551.1"/>
</dbReference>